<dbReference type="InterPro" id="IPR000477">
    <property type="entry name" value="RT_dom"/>
</dbReference>
<dbReference type="EMBL" id="JARKNE010000013">
    <property type="protein sequence ID" value="KAK5772462.1"/>
    <property type="molecule type" value="Genomic_DNA"/>
</dbReference>
<accession>A0ABR0MHB2</accession>
<evidence type="ECO:0000259" key="1">
    <source>
        <dbReference type="Pfam" id="PF00078"/>
    </source>
</evidence>
<dbReference type="InterPro" id="IPR052343">
    <property type="entry name" value="Retrotransposon-Effector_Assoc"/>
</dbReference>
<protein>
    <recommendedName>
        <fullName evidence="1">Reverse transcriptase domain-containing protein</fullName>
    </recommendedName>
</protein>
<dbReference type="InterPro" id="IPR043502">
    <property type="entry name" value="DNA/RNA_pol_sf"/>
</dbReference>
<evidence type="ECO:0000313" key="2">
    <source>
        <dbReference type="EMBL" id="KAK5772462.1"/>
    </source>
</evidence>
<dbReference type="PANTHER" id="PTHR46890">
    <property type="entry name" value="NON-LTR RETROLELEMENT REVERSE TRANSCRIPTASE-LIKE PROTEIN-RELATED"/>
    <property type="match status" value="1"/>
</dbReference>
<dbReference type="SUPFAM" id="SSF56672">
    <property type="entry name" value="DNA/RNA polymerases"/>
    <property type="match status" value="1"/>
</dbReference>
<reference evidence="2 3" key="1">
    <citation type="submission" date="2023-03" db="EMBL/GenBank/DDBJ databases">
        <title>WGS of Gossypium arboreum.</title>
        <authorList>
            <person name="Yu D."/>
        </authorList>
    </citation>
    <scope>NUCLEOTIDE SEQUENCE [LARGE SCALE GENOMIC DNA]</scope>
    <source>
        <tissue evidence="2">Leaf</tissue>
    </source>
</reference>
<proteinExistence type="predicted"/>
<feature type="domain" description="Reverse transcriptase" evidence="1">
    <location>
        <begin position="59"/>
        <end position="177"/>
    </location>
</feature>
<keyword evidence="3" id="KW-1185">Reference proteome</keyword>
<gene>
    <name evidence="2" type="ORF">PVK06_048751</name>
</gene>
<organism evidence="2 3">
    <name type="scientific">Gossypium arboreum</name>
    <name type="common">Tree cotton</name>
    <name type="synonym">Gossypium nanking</name>
    <dbReference type="NCBI Taxonomy" id="29729"/>
    <lineage>
        <taxon>Eukaryota</taxon>
        <taxon>Viridiplantae</taxon>
        <taxon>Streptophyta</taxon>
        <taxon>Embryophyta</taxon>
        <taxon>Tracheophyta</taxon>
        <taxon>Spermatophyta</taxon>
        <taxon>Magnoliopsida</taxon>
        <taxon>eudicotyledons</taxon>
        <taxon>Gunneridae</taxon>
        <taxon>Pentapetalae</taxon>
        <taxon>rosids</taxon>
        <taxon>malvids</taxon>
        <taxon>Malvales</taxon>
        <taxon>Malvaceae</taxon>
        <taxon>Malvoideae</taxon>
        <taxon>Gossypium</taxon>
    </lineage>
</organism>
<name>A0ABR0MHB2_GOSAR</name>
<dbReference type="Pfam" id="PF00078">
    <property type="entry name" value="RVT_1"/>
    <property type="match status" value="1"/>
</dbReference>
<evidence type="ECO:0000313" key="3">
    <source>
        <dbReference type="Proteomes" id="UP001358586"/>
    </source>
</evidence>
<dbReference type="PANTHER" id="PTHR46890:SF48">
    <property type="entry name" value="RNA-DIRECTED DNA POLYMERASE"/>
    <property type="match status" value="1"/>
</dbReference>
<sequence>MGSTKALGEDEFPALFYPRCWDIIGNDVSFSLHLLNGEMEVSPINSTQIVLIPKITNPSNLTHFRPISQCNVIYKIVTKAIANKFRGVIDKCIYEARSAFVLGRLITDNVLVAYGTLYSLKQKKVGKKGYMAVKLDMSKAYDRVEGNFIQEIMSRMGFSQKWIESIMKCMSTVSYLAMVNGLIRIAARGVLKGIKASRSGPRVFHLLFVNGCILFEEATRKRVCAIKQILWEYKNSSAGYSTKDFTEPFSRDRTYRLPEATEGITVQLDVAFDRRNARLTSGIVVRDQMGDLKALKSVLHDNILSPFEQKPSQIRKSSVQDVTFQFIHRMKNTQAHNLAKEALERKEESYLVGEMTVHRVADPEERWRRNPE</sequence>
<dbReference type="Proteomes" id="UP001358586">
    <property type="component" value="Chromosome 13"/>
</dbReference>
<comment type="caution">
    <text evidence="2">The sequence shown here is derived from an EMBL/GenBank/DDBJ whole genome shotgun (WGS) entry which is preliminary data.</text>
</comment>